<reference evidence="2 4" key="1">
    <citation type="submission" date="2016-09" db="EMBL/GenBank/DDBJ databases">
        <title>Complete Genome Sequence of Methanosarcina thermophila MT-1.</title>
        <authorList>
            <person name="Kouzuma A."/>
        </authorList>
    </citation>
    <scope>NUCLEOTIDE SEQUENCE [LARGE SCALE GENOMIC DNA]</scope>
    <source>
        <strain evidence="2 4">MT-1</strain>
    </source>
</reference>
<feature type="transmembrane region" description="Helical" evidence="1">
    <location>
        <begin position="21"/>
        <end position="43"/>
    </location>
</feature>
<evidence type="ECO:0000313" key="3">
    <source>
        <dbReference type="EMBL" id="SFT69717.1"/>
    </source>
</evidence>
<accession>A0A1I7A4A2</accession>
<sequence length="84" mass="9572">MKKLTRKAWFHKRRIGWGVSPASLEGWLVTIAFIIIVPLVGMHYPEESIARYAILTAMVFIFIAIILLTGEAPGSEMWDKLKNK</sequence>
<dbReference type="EMBL" id="AP017646">
    <property type="protein sequence ID" value="BAW29371.1"/>
    <property type="molecule type" value="Genomic_DNA"/>
</dbReference>
<dbReference type="EMBL" id="FPAO01000007">
    <property type="protein sequence ID" value="SFT69717.1"/>
    <property type="molecule type" value="Genomic_DNA"/>
</dbReference>
<keyword evidence="1" id="KW-1133">Transmembrane helix</keyword>
<gene>
    <name evidence="2" type="ORF">MESMT1_1441</name>
    <name evidence="3" type="ORF">SAMN02910340_01851</name>
</gene>
<feature type="transmembrane region" description="Helical" evidence="1">
    <location>
        <begin position="49"/>
        <end position="70"/>
    </location>
</feature>
<accession>A0A3G9CX87</accession>
<evidence type="ECO:0000313" key="5">
    <source>
        <dbReference type="Proteomes" id="UP000323733"/>
    </source>
</evidence>
<dbReference type="AlphaFoldDB" id="A0A1I7A4A2"/>
<evidence type="ECO:0000256" key="1">
    <source>
        <dbReference type="SAM" id="Phobius"/>
    </source>
</evidence>
<dbReference type="GeneID" id="41602039"/>
<reference evidence="3 5" key="2">
    <citation type="submission" date="2016-10" db="EMBL/GenBank/DDBJ databases">
        <authorList>
            <person name="Varghese N."/>
            <person name="Submissions S."/>
        </authorList>
    </citation>
    <scope>NUCLEOTIDE SEQUENCE [LARGE SCALE GENOMIC DNA]</scope>
    <source>
        <strain evidence="3 5">DSM 11855</strain>
    </source>
</reference>
<organism evidence="3 5">
    <name type="scientific">Methanosarcina thermophila</name>
    <dbReference type="NCBI Taxonomy" id="2210"/>
    <lineage>
        <taxon>Archaea</taxon>
        <taxon>Methanobacteriati</taxon>
        <taxon>Methanobacteriota</taxon>
        <taxon>Stenosarchaea group</taxon>
        <taxon>Methanomicrobia</taxon>
        <taxon>Methanosarcinales</taxon>
        <taxon>Methanosarcinaceae</taxon>
        <taxon>Methanosarcina</taxon>
    </lineage>
</organism>
<keyword evidence="1" id="KW-0472">Membrane</keyword>
<evidence type="ECO:0000313" key="4">
    <source>
        <dbReference type="Proteomes" id="UP000265557"/>
    </source>
</evidence>
<dbReference type="Proteomes" id="UP000265557">
    <property type="component" value="Chromosome"/>
</dbReference>
<keyword evidence="1" id="KW-0812">Transmembrane</keyword>
<dbReference type="RefSeq" id="WP_048168234.1">
    <property type="nucleotide sequence ID" value="NZ_FPAO01000007.1"/>
</dbReference>
<dbReference type="Proteomes" id="UP000323733">
    <property type="component" value="Unassembled WGS sequence"/>
</dbReference>
<evidence type="ECO:0000313" key="2">
    <source>
        <dbReference type="EMBL" id="BAW29371.1"/>
    </source>
</evidence>
<keyword evidence="5" id="KW-1185">Reference proteome</keyword>
<name>A0A1I7A4A2_METTE</name>
<protein>
    <submittedName>
        <fullName evidence="3">Uncharacterized protein</fullName>
    </submittedName>
</protein>
<proteinExistence type="predicted"/>